<evidence type="ECO:0000313" key="6">
    <source>
        <dbReference type="Proteomes" id="UP000298860"/>
    </source>
</evidence>
<accession>A0A4D4JDN5</accession>
<dbReference type="InterPro" id="IPR002018">
    <property type="entry name" value="CarbesteraseB"/>
</dbReference>
<dbReference type="EC" id="3.1.1.-" evidence="3"/>
<protein>
    <recommendedName>
        <fullName evidence="3">Carboxylic ester hydrolase</fullName>
        <ecNumber evidence="3">3.1.1.-</ecNumber>
    </recommendedName>
</protein>
<sequence length="449" mass="48552">MSGLVVETSSGPVRGFLDREVPNWRGVPYGRIERRFRPAVPAQRGDLVDATRWGPISWQVPIYSGMSWQVVYPDAVEHEECLNLNIWSPGADGGSRPVLVWLHSGGHVYGSGSSPSMDAWVYAARHDAVIVTANYRLGPWGWLYLGDLDPDYGDSANLPVLDQILLLRWVRDNIAQFGGDPANVTIFGVSSGASDVGTLLGAPAARGLFHKAALYSGNAETPVTRNEAVRRARRFMAEAGSLADTPAALAAVPNVALRHIHRKQLKNDGRVYYGPFVDGEVLPKMPIDAVGDGLMADVPLLVSVVAAEARMYDAFAPDMVDRMYAARSGPDPDAAHDAKVDFLTEKLYFEPAERLLVAAHKVGTPGWWQVFDYVPSNSPIGNNPIFGGRPVHGVDVPALFIDPDGAEGTDVDRAVGAEEQGALMGLARDGRLGWEPWSPAQPTPHRIGP</sequence>
<dbReference type="SUPFAM" id="SSF53474">
    <property type="entry name" value="alpha/beta-Hydrolases"/>
    <property type="match status" value="1"/>
</dbReference>
<gene>
    <name evidence="5" type="ORF">GTS_36360</name>
</gene>
<dbReference type="GO" id="GO:0016787">
    <property type="term" value="F:hydrolase activity"/>
    <property type="evidence" value="ECO:0007669"/>
    <property type="project" value="UniProtKB-KW"/>
</dbReference>
<dbReference type="InterPro" id="IPR029058">
    <property type="entry name" value="AB_hydrolase_fold"/>
</dbReference>
<evidence type="ECO:0000259" key="4">
    <source>
        <dbReference type="Pfam" id="PF00135"/>
    </source>
</evidence>
<dbReference type="AlphaFoldDB" id="A0A4D4JDN5"/>
<reference evidence="6" key="1">
    <citation type="submission" date="2019-04" db="EMBL/GenBank/DDBJ databases">
        <title>Draft genome sequence of Pseudonocardiaceae bacterium SL3-2-4.</title>
        <authorList>
            <person name="Ningsih F."/>
            <person name="Yokota A."/>
            <person name="Sakai Y."/>
            <person name="Nanatani K."/>
            <person name="Yabe S."/>
            <person name="Oetari A."/>
            <person name="Sjamsuridzal W."/>
        </authorList>
    </citation>
    <scope>NUCLEOTIDE SEQUENCE [LARGE SCALE GENOMIC DNA]</scope>
    <source>
        <strain evidence="6">SL3-2-4</strain>
    </source>
</reference>
<dbReference type="InterPro" id="IPR019826">
    <property type="entry name" value="Carboxylesterase_B_AS"/>
</dbReference>
<comment type="caution">
    <text evidence="5">The sequence shown here is derived from an EMBL/GenBank/DDBJ whole genome shotgun (WGS) entry which is preliminary data.</text>
</comment>
<proteinExistence type="inferred from homology"/>
<comment type="similarity">
    <text evidence="1 3">Belongs to the type-B carboxylesterase/lipase family.</text>
</comment>
<dbReference type="PROSITE" id="PS00122">
    <property type="entry name" value="CARBOXYLESTERASE_B_1"/>
    <property type="match status" value="1"/>
</dbReference>
<dbReference type="EMBL" id="BJFL01000020">
    <property type="protein sequence ID" value="GDY32003.1"/>
    <property type="molecule type" value="Genomic_DNA"/>
</dbReference>
<dbReference type="InterPro" id="IPR050309">
    <property type="entry name" value="Type-B_Carboxylest/Lipase"/>
</dbReference>
<organism evidence="5 6">
    <name type="scientific">Gandjariella thermophila</name>
    <dbReference type="NCBI Taxonomy" id="1931992"/>
    <lineage>
        <taxon>Bacteria</taxon>
        <taxon>Bacillati</taxon>
        <taxon>Actinomycetota</taxon>
        <taxon>Actinomycetes</taxon>
        <taxon>Pseudonocardiales</taxon>
        <taxon>Pseudonocardiaceae</taxon>
        <taxon>Gandjariella</taxon>
    </lineage>
</organism>
<dbReference type="OrthoDB" id="4308422at2"/>
<dbReference type="Proteomes" id="UP000298860">
    <property type="component" value="Unassembled WGS sequence"/>
</dbReference>
<dbReference type="Gene3D" id="3.40.50.1820">
    <property type="entry name" value="alpha/beta hydrolase"/>
    <property type="match status" value="1"/>
</dbReference>
<keyword evidence="6" id="KW-1185">Reference proteome</keyword>
<dbReference type="Pfam" id="PF00135">
    <property type="entry name" value="COesterase"/>
    <property type="match status" value="1"/>
</dbReference>
<keyword evidence="2 3" id="KW-0378">Hydrolase</keyword>
<evidence type="ECO:0000256" key="2">
    <source>
        <dbReference type="ARBA" id="ARBA00022801"/>
    </source>
</evidence>
<feature type="domain" description="Carboxylesterase type B" evidence="4">
    <location>
        <begin position="4"/>
        <end position="311"/>
    </location>
</feature>
<evidence type="ECO:0000256" key="1">
    <source>
        <dbReference type="ARBA" id="ARBA00005964"/>
    </source>
</evidence>
<dbReference type="PANTHER" id="PTHR11559">
    <property type="entry name" value="CARBOXYLESTERASE"/>
    <property type="match status" value="1"/>
</dbReference>
<evidence type="ECO:0000313" key="5">
    <source>
        <dbReference type="EMBL" id="GDY32003.1"/>
    </source>
</evidence>
<evidence type="ECO:0000256" key="3">
    <source>
        <dbReference type="RuleBase" id="RU361235"/>
    </source>
</evidence>
<dbReference type="RefSeq" id="WP_137815050.1">
    <property type="nucleotide sequence ID" value="NZ_BJFL01000020.1"/>
</dbReference>
<name>A0A4D4JDN5_9PSEU</name>